<dbReference type="AlphaFoldDB" id="M7ZPX0"/>
<organism evidence="1">
    <name type="scientific">Triticum urartu</name>
    <name type="common">Red wild einkorn</name>
    <name type="synonym">Crithodium urartu</name>
    <dbReference type="NCBI Taxonomy" id="4572"/>
    <lineage>
        <taxon>Eukaryota</taxon>
        <taxon>Viridiplantae</taxon>
        <taxon>Streptophyta</taxon>
        <taxon>Embryophyta</taxon>
        <taxon>Tracheophyta</taxon>
        <taxon>Spermatophyta</taxon>
        <taxon>Magnoliopsida</taxon>
        <taxon>Liliopsida</taxon>
        <taxon>Poales</taxon>
        <taxon>Poaceae</taxon>
        <taxon>BOP clade</taxon>
        <taxon>Pooideae</taxon>
        <taxon>Triticodae</taxon>
        <taxon>Triticeae</taxon>
        <taxon>Triticinae</taxon>
        <taxon>Triticum</taxon>
    </lineage>
</organism>
<sequence>MGSPAAVAADSAGADPAFFFFGDGVGAGVGWVEDEDDEFIPLAGQVEDGEAPALTDASSTVESSGRITDSIRVNNEGCVAALAVVNKNHCIRSVRRVDLEQQVELGK</sequence>
<evidence type="ECO:0000313" key="1">
    <source>
        <dbReference type="EMBL" id="EMS61691.1"/>
    </source>
</evidence>
<gene>
    <name evidence="1" type="ORF">TRIUR3_29273</name>
</gene>
<proteinExistence type="predicted"/>
<reference evidence="1" key="1">
    <citation type="journal article" date="2013" name="Nature">
        <title>Draft genome of the wheat A-genome progenitor Triticum urartu.</title>
        <authorList>
            <person name="Ling H.Q."/>
            <person name="Zhao S."/>
            <person name="Liu D."/>
            <person name="Wang J."/>
            <person name="Sun H."/>
            <person name="Zhang C."/>
            <person name="Fan H."/>
            <person name="Li D."/>
            <person name="Dong L."/>
            <person name="Tao Y."/>
            <person name="Gao C."/>
            <person name="Wu H."/>
            <person name="Li Y."/>
            <person name="Cui Y."/>
            <person name="Guo X."/>
            <person name="Zheng S."/>
            <person name="Wang B."/>
            <person name="Yu K."/>
            <person name="Liang Q."/>
            <person name="Yang W."/>
            <person name="Lou X."/>
            <person name="Chen J."/>
            <person name="Feng M."/>
            <person name="Jian J."/>
            <person name="Zhang X."/>
            <person name="Luo G."/>
            <person name="Jiang Y."/>
            <person name="Liu J."/>
            <person name="Wang Z."/>
            <person name="Sha Y."/>
            <person name="Zhang B."/>
            <person name="Wu H."/>
            <person name="Tang D."/>
            <person name="Shen Q."/>
            <person name="Xue P."/>
            <person name="Zou S."/>
            <person name="Wang X."/>
            <person name="Liu X."/>
            <person name="Wang F."/>
            <person name="Yang Y."/>
            <person name="An X."/>
            <person name="Dong Z."/>
            <person name="Zhang K."/>
            <person name="Zhang X."/>
            <person name="Luo M.C."/>
            <person name="Dvorak J."/>
            <person name="Tong Y."/>
            <person name="Wang J."/>
            <person name="Yang H."/>
            <person name="Li Z."/>
            <person name="Wang D."/>
            <person name="Zhang A."/>
            <person name="Wang J."/>
        </authorList>
    </citation>
    <scope>NUCLEOTIDE SEQUENCE</scope>
</reference>
<dbReference type="EMBL" id="KD092288">
    <property type="protein sequence ID" value="EMS61691.1"/>
    <property type="molecule type" value="Genomic_DNA"/>
</dbReference>
<protein>
    <submittedName>
        <fullName evidence="1">Uncharacterized protein</fullName>
    </submittedName>
</protein>
<name>M7ZPX0_TRIUA</name>
<accession>M7ZPX0</accession>